<dbReference type="Pfam" id="PF13181">
    <property type="entry name" value="TPR_8"/>
    <property type="match status" value="1"/>
</dbReference>
<dbReference type="AlphaFoldDB" id="A0A8J7S4T3"/>
<dbReference type="SUPFAM" id="SSF48452">
    <property type="entry name" value="TPR-like"/>
    <property type="match status" value="1"/>
</dbReference>
<dbReference type="RefSeq" id="WP_209590896.1">
    <property type="nucleotide sequence ID" value="NZ_JAGGMU010000002.1"/>
</dbReference>
<keyword evidence="1" id="KW-0802">TPR repeat</keyword>
<dbReference type="InterPro" id="IPR052943">
    <property type="entry name" value="TMTC_O-mannosyl-trnsfr"/>
</dbReference>
<dbReference type="SMART" id="SM00028">
    <property type="entry name" value="TPR"/>
    <property type="match status" value="5"/>
</dbReference>
<dbReference type="PANTHER" id="PTHR44809">
    <property type="match status" value="1"/>
</dbReference>
<name>A0A8J7S4T3_METVO</name>
<dbReference type="InterPro" id="IPR019734">
    <property type="entry name" value="TPR_rpt"/>
</dbReference>
<dbReference type="Proteomes" id="UP000740329">
    <property type="component" value="Unassembled WGS sequence"/>
</dbReference>
<dbReference type="Pfam" id="PF00515">
    <property type="entry name" value="TPR_1"/>
    <property type="match status" value="2"/>
</dbReference>
<evidence type="ECO:0000313" key="3">
    <source>
        <dbReference type="Proteomes" id="UP000740329"/>
    </source>
</evidence>
<dbReference type="Gene3D" id="1.25.40.10">
    <property type="entry name" value="Tetratricopeptide repeat domain"/>
    <property type="match status" value="2"/>
</dbReference>
<dbReference type="PANTHER" id="PTHR44809:SF1">
    <property type="entry name" value="PROTEIN O-MANNOSYL-TRANSFERASE TMTC1"/>
    <property type="match status" value="1"/>
</dbReference>
<dbReference type="InterPro" id="IPR011990">
    <property type="entry name" value="TPR-like_helical_dom_sf"/>
</dbReference>
<feature type="repeat" description="TPR" evidence="1">
    <location>
        <begin position="616"/>
        <end position="649"/>
    </location>
</feature>
<evidence type="ECO:0000313" key="2">
    <source>
        <dbReference type="EMBL" id="MBP2201408.1"/>
    </source>
</evidence>
<evidence type="ECO:0000256" key="1">
    <source>
        <dbReference type="PROSITE-ProRule" id="PRU00339"/>
    </source>
</evidence>
<comment type="caution">
    <text evidence="2">The sequence shown here is derived from an EMBL/GenBank/DDBJ whole genome shotgun (WGS) entry which is preliminary data.</text>
</comment>
<gene>
    <name evidence="2" type="ORF">J3E07_000820</name>
</gene>
<dbReference type="PROSITE" id="PS50293">
    <property type="entry name" value="TPR_REGION"/>
    <property type="match status" value="2"/>
</dbReference>
<dbReference type="EMBL" id="JAGGMV010000002">
    <property type="protein sequence ID" value="MBP2201408.1"/>
    <property type="molecule type" value="Genomic_DNA"/>
</dbReference>
<dbReference type="OrthoDB" id="115601at2157"/>
<accession>A0A8J7S4T3</accession>
<organism evidence="2 3">
    <name type="scientific">Methanococcus voltae</name>
    <dbReference type="NCBI Taxonomy" id="2188"/>
    <lineage>
        <taxon>Archaea</taxon>
        <taxon>Methanobacteriati</taxon>
        <taxon>Methanobacteriota</taxon>
        <taxon>Methanomada group</taxon>
        <taxon>Methanococci</taxon>
        <taxon>Methanococcales</taxon>
        <taxon>Methanococcaceae</taxon>
        <taxon>Methanococcus</taxon>
    </lineage>
</organism>
<reference evidence="2" key="1">
    <citation type="submission" date="2021-03" db="EMBL/GenBank/DDBJ databases">
        <title>Genomic Encyclopedia of Type Strains, Phase IV (KMG-V): Genome sequencing to study the core and pangenomes of soil and plant-associated prokaryotes.</title>
        <authorList>
            <person name="Whitman W."/>
        </authorList>
    </citation>
    <scope>NUCLEOTIDE SEQUENCE</scope>
    <source>
        <strain evidence="2">C4</strain>
    </source>
</reference>
<sequence length="749" mass="87779">MDFDDAVIIYNEKSGKKYSEYLKKSLEKGFQRVCTSYDISKLNEIEIKKEFINSCYVIALLTDDYKNTSDDYKTSAINAIGNGNNLKFNKLIRLCKKSIELEKHLMVYVLDDLNLEIFSDLENDENKIDKNKFVYNGFKDSYELTDSVNYAITGIKENMEISINKLCDSKFNLANLYVFLNFLEDASNEYESILELCPEYGNAKNNQDLIKKYELRKKYESKYCAEHVAIEDKENNENKGCNEEIILEANNIETKENNETDNLDDIVHSIKEKLKEEEVLHKFETLEGNLKFEIPPLSELKEDSLQEHQAQNIIEKKDDLEIGLNKIELNKVKTEDEATEELESYKLSGSAVKKENWPKVKPEVKIEIHEQKIDMNEGIPEKEIIRTEKALDDESDIVINSYEDTEQTEEVTSKELWHKTKITPLHSLKPFESIESYNRMEESEDMKPSELGGSKKDLKDLKDTRIIDELKKSIDDENIHDKSMVEHYLEGLMEEIFPKKEDEESSVIEKQQPERIKYIEYDKKEQFNKKCYDEDISENSIVSKKNIKEKDHITSQNHLNDYDNYQYKNQYIKNDSDNEKEYQKLLTKANEYYSSGDYKNAEKNYRKAITMHSNVAEAHNNLGCLLDNLGNLEEAEHEYRQALEVDPQYMKAHNNLATILGHMGRYEEAEVQYNKALELNPDYWEARYNLSMMHASNNEYEQAISEIKKLSKYFRKNGEIKEALQLKKFVKSLKKMAHLESDEVKKESK</sequence>
<proteinExistence type="predicted"/>
<dbReference type="PROSITE" id="PS50005">
    <property type="entry name" value="TPR"/>
    <property type="match status" value="2"/>
</dbReference>
<feature type="repeat" description="TPR" evidence="1">
    <location>
        <begin position="650"/>
        <end position="683"/>
    </location>
</feature>
<protein>
    <submittedName>
        <fullName evidence="2">Tetratricopeptide (TPR) repeat protein</fullName>
    </submittedName>
</protein>